<feature type="region of interest" description="Disordered" evidence="8">
    <location>
        <begin position="314"/>
        <end position="341"/>
    </location>
</feature>
<keyword evidence="6 7" id="KW-0998">Cell outer membrane</keyword>
<feature type="signal peptide" evidence="9">
    <location>
        <begin position="1"/>
        <end position="24"/>
    </location>
</feature>
<comment type="similarity">
    <text evidence="7">Belongs to the TonB-dependent receptor family.</text>
</comment>
<dbReference type="RefSeq" id="WP_229203472.1">
    <property type="nucleotide sequence ID" value="NZ_QGDT01000014.1"/>
</dbReference>
<feature type="compositionally biased region" description="Polar residues" evidence="8">
    <location>
        <begin position="317"/>
        <end position="329"/>
    </location>
</feature>
<keyword evidence="5 7" id="KW-0472">Membrane</keyword>
<evidence type="ECO:0000256" key="6">
    <source>
        <dbReference type="ARBA" id="ARBA00023237"/>
    </source>
</evidence>
<dbReference type="InterPro" id="IPR036942">
    <property type="entry name" value="Beta-barrel_TonB_sf"/>
</dbReference>
<dbReference type="Proteomes" id="UP000245880">
    <property type="component" value="Unassembled WGS sequence"/>
</dbReference>
<evidence type="ECO:0000313" key="12">
    <source>
        <dbReference type="Proteomes" id="UP000245880"/>
    </source>
</evidence>
<dbReference type="InterPro" id="IPR023997">
    <property type="entry name" value="TonB-dep_OMP_SusC/RagA_CS"/>
</dbReference>
<evidence type="ECO:0000256" key="8">
    <source>
        <dbReference type="SAM" id="MobiDB-lite"/>
    </source>
</evidence>
<dbReference type="InterPro" id="IPR008969">
    <property type="entry name" value="CarboxyPept-like_regulatory"/>
</dbReference>
<dbReference type="Pfam" id="PF13715">
    <property type="entry name" value="CarbopepD_reg_2"/>
    <property type="match status" value="1"/>
</dbReference>
<proteinExistence type="inferred from homology"/>
<dbReference type="InterPro" id="IPR023996">
    <property type="entry name" value="TonB-dep_OMP_SusC/RagA"/>
</dbReference>
<evidence type="ECO:0000256" key="7">
    <source>
        <dbReference type="PROSITE-ProRule" id="PRU01360"/>
    </source>
</evidence>
<dbReference type="SUPFAM" id="SSF49464">
    <property type="entry name" value="Carboxypeptidase regulatory domain-like"/>
    <property type="match status" value="1"/>
</dbReference>
<dbReference type="EMBL" id="QGDT01000014">
    <property type="protein sequence ID" value="PWJ55246.1"/>
    <property type="molecule type" value="Genomic_DNA"/>
</dbReference>
<dbReference type="InterPro" id="IPR037066">
    <property type="entry name" value="Plug_dom_sf"/>
</dbReference>
<comment type="caution">
    <text evidence="11">The sequence shown here is derived from an EMBL/GenBank/DDBJ whole genome shotgun (WGS) entry which is preliminary data.</text>
</comment>
<keyword evidence="9" id="KW-0732">Signal</keyword>
<evidence type="ECO:0000256" key="1">
    <source>
        <dbReference type="ARBA" id="ARBA00004571"/>
    </source>
</evidence>
<evidence type="ECO:0000259" key="10">
    <source>
        <dbReference type="Pfam" id="PF07715"/>
    </source>
</evidence>
<feature type="domain" description="TonB-dependent receptor plug" evidence="10">
    <location>
        <begin position="246"/>
        <end position="371"/>
    </location>
</feature>
<protein>
    <submittedName>
        <fullName evidence="11">TonB-linked SusC/RagA family outer membrane protein</fullName>
    </submittedName>
</protein>
<feature type="chain" id="PRO_5016389886" evidence="9">
    <location>
        <begin position="25"/>
        <end position="1184"/>
    </location>
</feature>
<keyword evidence="2 7" id="KW-0813">Transport</keyword>
<dbReference type="Gene3D" id="2.40.170.20">
    <property type="entry name" value="TonB-dependent receptor, beta-barrel domain"/>
    <property type="match status" value="1"/>
</dbReference>
<dbReference type="AlphaFoldDB" id="A0A316ABU2"/>
<reference evidence="11 12" key="1">
    <citation type="submission" date="2018-03" db="EMBL/GenBank/DDBJ databases">
        <title>Genomic Encyclopedia of Archaeal and Bacterial Type Strains, Phase II (KMG-II): from individual species to whole genera.</title>
        <authorList>
            <person name="Goeker M."/>
        </authorList>
    </citation>
    <scope>NUCLEOTIDE SEQUENCE [LARGE SCALE GENOMIC DNA]</scope>
    <source>
        <strain evidence="11 12">DSM 100346</strain>
    </source>
</reference>
<dbReference type="Gene3D" id="2.60.40.1120">
    <property type="entry name" value="Carboxypeptidase-like, regulatory domain"/>
    <property type="match status" value="1"/>
</dbReference>
<evidence type="ECO:0000256" key="2">
    <source>
        <dbReference type="ARBA" id="ARBA00022448"/>
    </source>
</evidence>
<dbReference type="Pfam" id="PF07715">
    <property type="entry name" value="Plug"/>
    <property type="match status" value="1"/>
</dbReference>
<dbReference type="GO" id="GO:0009279">
    <property type="term" value="C:cell outer membrane"/>
    <property type="evidence" value="ECO:0007669"/>
    <property type="project" value="UniProtKB-SubCell"/>
</dbReference>
<dbReference type="InterPro" id="IPR012910">
    <property type="entry name" value="Plug_dom"/>
</dbReference>
<dbReference type="SUPFAM" id="SSF56935">
    <property type="entry name" value="Porins"/>
    <property type="match status" value="1"/>
</dbReference>
<accession>A0A316ABU2</accession>
<evidence type="ECO:0000256" key="5">
    <source>
        <dbReference type="ARBA" id="ARBA00023136"/>
    </source>
</evidence>
<evidence type="ECO:0000313" key="11">
    <source>
        <dbReference type="EMBL" id="PWJ55246.1"/>
    </source>
</evidence>
<keyword evidence="4 7" id="KW-0812">Transmembrane</keyword>
<keyword evidence="3 7" id="KW-1134">Transmembrane beta strand</keyword>
<dbReference type="PROSITE" id="PS52016">
    <property type="entry name" value="TONB_DEPENDENT_REC_3"/>
    <property type="match status" value="1"/>
</dbReference>
<dbReference type="NCBIfam" id="TIGR04056">
    <property type="entry name" value="OMP_RagA_SusC"/>
    <property type="match status" value="1"/>
</dbReference>
<dbReference type="NCBIfam" id="TIGR04057">
    <property type="entry name" value="SusC_RagA_signa"/>
    <property type="match status" value="1"/>
</dbReference>
<evidence type="ECO:0000256" key="9">
    <source>
        <dbReference type="SAM" id="SignalP"/>
    </source>
</evidence>
<sequence length="1184" mass="130340">MKTTLRTLFFLTAGLMVMAAPLLAQSYTAFANLDVPKTPHSKRQPQGVLLKDYLKEVEAKYRVSIAYSTDILKDLRVNASVQEYVQKQAVLEHSLNKILKEYDISYRKSGEGFYILYPTKPKQVKDTPKATEPTSMRLESSVKHPDNIPAMVVVAGTVTDIQNGEGIPGVNILLKDTNLGTVSAADGSYRLELPDQGGVLVFSYIGYVTQEVLITNQNKLDIQLQENVNALSEVVVTALGIAREEKSLGYSIQNIDTKGINEARETNFVNSMQGKVAGVQITGASGNIGGSSRITIRGSNSVSGNNQPLFVVDGTPMDNSSSNSVDTQSGQGGRDYGNAAQDINPDDIASISVLKGPSAAALYGSRASNGVILITTKSGQGKQGLGITFNSSTTLDKVYMLPSYQNQYGGGFKQTFDTYNGDPVVNLSADESWGPKLDGQLVRQWDSFFPGENYGKFTPWVAHPDNVKNFYLTGKTFSNNIALVAGGEQANLRISYTNVDQKGTLPNSSMKRNTFSINSSAKLSPKLTASVKANYVNTYLHGRPVTGDYTGTGAMSVVSSFSTWFQRQVDLSAMRDYRAPDGSLRNWNLKGPDDLTGFYWNNPYFELYENYSDDTRQRIFGNISLAYEVTPHLTVTGFARTDFYDHRIQERTAEGHVNGSMYLSDNRKVQEYNYEFLAQYNRELGTDISFAMNVGANARREKYNQNYGRTNGGLNVPNFFNLQASVDRPDITDYYRARSVNSVYGSATVGFRDLLYLEGSLRNDWSSTLPINNNAYLYPAASSSVVFSELLSNWDFLSFGKLRASWAKVGNDTDPYRLGITYSPNTPFGSHQIFNVPDVLNNAVLKPEQTHSYEIGTDLRFFGSRLGFDATYYFVSTTDQILDLPVSSTTGYGYAIVNAGKITNRGFEVMLTGTPVKADNGFKWDVVLNWARNQNEVVFLADGQDNYQLATSYRNLSINARVGQSYGALIGTGFKLNDQGERLVDSYGYYMKETGKVLGNTLPDFTGGVSNSFSYKNLTVSALVDFRKGGKIYSVTNATGTYAGLLAVTAGNNDKGNLQRSPVSEGGGWRADGVLESGEPNTTYIDAQNYWKDIRNINEASVFDGSFIKLREVRVGYRVPKRWISKTPFQNLSLSLVGRNLAVFLRNTDLFDPETTLGSGNIQGIESAQLPSVRSLGFNLNVSF</sequence>
<evidence type="ECO:0000256" key="3">
    <source>
        <dbReference type="ARBA" id="ARBA00022452"/>
    </source>
</evidence>
<name>A0A316ABU2_9BACT</name>
<dbReference type="Gene3D" id="2.170.130.10">
    <property type="entry name" value="TonB-dependent receptor, plug domain"/>
    <property type="match status" value="1"/>
</dbReference>
<keyword evidence="12" id="KW-1185">Reference proteome</keyword>
<dbReference type="InterPro" id="IPR039426">
    <property type="entry name" value="TonB-dep_rcpt-like"/>
</dbReference>
<comment type="subcellular location">
    <subcellularLocation>
        <location evidence="1 7">Cell outer membrane</location>
        <topology evidence="1 7">Multi-pass membrane protein</topology>
    </subcellularLocation>
</comment>
<organism evidence="11 12">
    <name type="scientific">Dyadobacter jejuensis</name>
    <dbReference type="NCBI Taxonomy" id="1082580"/>
    <lineage>
        <taxon>Bacteria</taxon>
        <taxon>Pseudomonadati</taxon>
        <taxon>Bacteroidota</taxon>
        <taxon>Cytophagia</taxon>
        <taxon>Cytophagales</taxon>
        <taxon>Spirosomataceae</taxon>
        <taxon>Dyadobacter</taxon>
    </lineage>
</organism>
<evidence type="ECO:0000256" key="4">
    <source>
        <dbReference type="ARBA" id="ARBA00022692"/>
    </source>
</evidence>
<gene>
    <name evidence="11" type="ORF">CLV98_11414</name>
</gene>